<feature type="transmembrane region" description="Helical" evidence="8">
    <location>
        <begin position="7"/>
        <end position="26"/>
    </location>
</feature>
<feature type="transmembrane region" description="Helical" evidence="8">
    <location>
        <begin position="80"/>
        <end position="99"/>
    </location>
</feature>
<evidence type="ECO:0000256" key="8">
    <source>
        <dbReference type="SAM" id="Phobius"/>
    </source>
</evidence>
<keyword evidence="5" id="KW-0133">Cell shape</keyword>
<keyword evidence="4 8" id="KW-0812">Transmembrane</keyword>
<dbReference type="EMBL" id="JBHSMT010000008">
    <property type="protein sequence ID" value="MFC5473349.1"/>
    <property type="molecule type" value="Genomic_DNA"/>
</dbReference>
<name>A0ABW0M6B1_9BURK</name>
<proteinExistence type="inferred from homology"/>
<gene>
    <name evidence="9" type="primary">mreD</name>
    <name evidence="9" type="ORF">ACFPM8_05205</name>
</gene>
<feature type="transmembrane region" description="Helical" evidence="8">
    <location>
        <begin position="106"/>
        <end position="127"/>
    </location>
</feature>
<dbReference type="PANTHER" id="PTHR37484:SF1">
    <property type="entry name" value="ROD SHAPE-DETERMINING PROTEIN MRED"/>
    <property type="match status" value="1"/>
</dbReference>
<evidence type="ECO:0000256" key="4">
    <source>
        <dbReference type="ARBA" id="ARBA00022692"/>
    </source>
</evidence>
<evidence type="ECO:0000313" key="10">
    <source>
        <dbReference type="Proteomes" id="UP001596045"/>
    </source>
</evidence>
<dbReference type="NCBIfam" id="TIGR03426">
    <property type="entry name" value="shape_MreD"/>
    <property type="match status" value="1"/>
</dbReference>
<feature type="transmembrane region" description="Helical" evidence="8">
    <location>
        <begin position="133"/>
        <end position="155"/>
    </location>
</feature>
<protein>
    <submittedName>
        <fullName evidence="9">Rod shape-determining protein MreD</fullName>
    </submittedName>
</protein>
<dbReference type="InterPro" id="IPR007227">
    <property type="entry name" value="Cell_shape_determining_MreD"/>
</dbReference>
<dbReference type="PIRSF" id="PIRSF018472">
    <property type="entry name" value="MreD_proteobac"/>
    <property type="match status" value="1"/>
</dbReference>
<evidence type="ECO:0000256" key="5">
    <source>
        <dbReference type="ARBA" id="ARBA00022960"/>
    </source>
</evidence>
<evidence type="ECO:0000256" key="3">
    <source>
        <dbReference type="ARBA" id="ARBA00022475"/>
    </source>
</evidence>
<evidence type="ECO:0000256" key="1">
    <source>
        <dbReference type="ARBA" id="ARBA00004651"/>
    </source>
</evidence>
<dbReference type="InterPro" id="IPR026034">
    <property type="entry name" value="MreD_proteobac"/>
</dbReference>
<evidence type="ECO:0000256" key="2">
    <source>
        <dbReference type="ARBA" id="ARBA00007776"/>
    </source>
</evidence>
<keyword evidence="6 8" id="KW-1133">Transmembrane helix</keyword>
<comment type="caution">
    <text evidence="9">The sequence shown here is derived from an EMBL/GenBank/DDBJ whole genome shotgun (WGS) entry which is preliminary data.</text>
</comment>
<comment type="subcellular location">
    <subcellularLocation>
        <location evidence="1">Cell membrane</location>
        <topology evidence="1">Multi-pass membrane protein</topology>
    </subcellularLocation>
</comment>
<dbReference type="Proteomes" id="UP001596045">
    <property type="component" value="Unassembled WGS sequence"/>
</dbReference>
<keyword evidence="7 8" id="KW-0472">Membrane</keyword>
<evidence type="ECO:0000313" key="9">
    <source>
        <dbReference type="EMBL" id="MFC5473349.1"/>
    </source>
</evidence>
<comment type="similarity">
    <text evidence="2">Belongs to the MreD family.</text>
</comment>
<dbReference type="PANTHER" id="PTHR37484">
    <property type="entry name" value="ROD SHAPE-DETERMINING PROTEIN MRED"/>
    <property type="match status" value="1"/>
</dbReference>
<keyword evidence="10" id="KW-1185">Reference proteome</keyword>
<organism evidence="9 10">
    <name type="scientific">Paraherbaspirillum soli</name>
    <dbReference type="NCBI Taxonomy" id="631222"/>
    <lineage>
        <taxon>Bacteria</taxon>
        <taxon>Pseudomonadati</taxon>
        <taxon>Pseudomonadota</taxon>
        <taxon>Betaproteobacteria</taxon>
        <taxon>Burkholderiales</taxon>
        <taxon>Oxalobacteraceae</taxon>
        <taxon>Paraherbaspirillum</taxon>
    </lineage>
</organism>
<reference evidence="10" key="1">
    <citation type="journal article" date="2019" name="Int. J. Syst. Evol. Microbiol.">
        <title>The Global Catalogue of Microorganisms (GCM) 10K type strain sequencing project: providing services to taxonomists for standard genome sequencing and annotation.</title>
        <authorList>
            <consortium name="The Broad Institute Genomics Platform"/>
            <consortium name="The Broad Institute Genome Sequencing Center for Infectious Disease"/>
            <person name="Wu L."/>
            <person name="Ma J."/>
        </authorList>
    </citation>
    <scope>NUCLEOTIDE SEQUENCE [LARGE SCALE GENOMIC DNA]</scope>
    <source>
        <strain evidence="10">JCM 17066</strain>
    </source>
</reference>
<keyword evidence="3" id="KW-1003">Cell membrane</keyword>
<sequence length="170" mass="19302">MIRPHYILLPANPLFIAMTLALAFLLNLLPWGQLPGVPDFVALVLVFWSIHQPRKIGIGIAFCMGLLMDVHEATLLGQNALAYTLLSYFAIMIHRRVLWFPVGVQALYILPLMLLAQLIQLLIRMVISGKFPGWLYFSESFICAALWPVVAWLLLAPQRRAINRDDNRPI</sequence>
<dbReference type="Pfam" id="PF04093">
    <property type="entry name" value="MreD"/>
    <property type="match status" value="1"/>
</dbReference>
<evidence type="ECO:0000256" key="7">
    <source>
        <dbReference type="ARBA" id="ARBA00023136"/>
    </source>
</evidence>
<dbReference type="RefSeq" id="WP_378995657.1">
    <property type="nucleotide sequence ID" value="NZ_JBHSMT010000008.1"/>
</dbReference>
<evidence type="ECO:0000256" key="6">
    <source>
        <dbReference type="ARBA" id="ARBA00022989"/>
    </source>
</evidence>
<accession>A0ABW0M6B1</accession>